<proteinExistence type="predicted"/>
<sequence length="87" mass="9353">MGDFSTSSSSLPSCLVRSLSRGDGSTGKPERGKCATEAERKRWEKPPHPPPSGQDGDDEGSDIFPPSSKGFSRPLDRTMRCEVRGAT</sequence>
<feature type="compositionally biased region" description="Basic and acidic residues" evidence="1">
    <location>
        <begin position="74"/>
        <end position="87"/>
    </location>
</feature>
<dbReference type="AlphaFoldDB" id="A0A084WIK9"/>
<dbReference type="VEuPathDB" id="VectorBase:ASIC018101"/>
<reference evidence="2 4" key="1">
    <citation type="journal article" date="2014" name="BMC Genomics">
        <title>Genome sequence of Anopheles sinensis provides insight into genetics basis of mosquito competence for malaria parasites.</title>
        <authorList>
            <person name="Zhou D."/>
            <person name="Zhang D."/>
            <person name="Ding G."/>
            <person name="Shi L."/>
            <person name="Hou Q."/>
            <person name="Ye Y."/>
            <person name="Xu Y."/>
            <person name="Zhou H."/>
            <person name="Xiong C."/>
            <person name="Li S."/>
            <person name="Yu J."/>
            <person name="Hong S."/>
            <person name="Yu X."/>
            <person name="Zou P."/>
            <person name="Chen C."/>
            <person name="Chang X."/>
            <person name="Wang W."/>
            <person name="Lv Y."/>
            <person name="Sun Y."/>
            <person name="Ma L."/>
            <person name="Shen B."/>
            <person name="Zhu C."/>
        </authorList>
    </citation>
    <scope>NUCLEOTIDE SEQUENCE [LARGE SCALE GENOMIC DNA]</scope>
</reference>
<accession>A0A084WIK9</accession>
<dbReference type="EMBL" id="ATLV01023937">
    <property type="status" value="NOT_ANNOTATED_CDS"/>
    <property type="molecule type" value="Genomic_DNA"/>
</dbReference>
<feature type="compositionally biased region" description="Low complexity" evidence="1">
    <location>
        <begin position="1"/>
        <end position="19"/>
    </location>
</feature>
<dbReference type="EnsemblMetazoa" id="ASIC018101-RA">
    <property type="protein sequence ID" value="ASIC018101-PA"/>
    <property type="gene ID" value="ASIC018101"/>
</dbReference>
<name>A0A084WIK9_ANOSI</name>
<feature type="compositionally biased region" description="Basic and acidic residues" evidence="1">
    <location>
        <begin position="28"/>
        <end position="47"/>
    </location>
</feature>
<protein>
    <submittedName>
        <fullName evidence="2 3">Ribonuclease III</fullName>
    </submittedName>
</protein>
<evidence type="ECO:0000313" key="3">
    <source>
        <dbReference type="EnsemblMetazoa" id="ASIC018101-PA"/>
    </source>
</evidence>
<evidence type="ECO:0000313" key="2">
    <source>
        <dbReference type="EMBL" id="KFB50053.1"/>
    </source>
</evidence>
<gene>
    <name evidence="2" type="ORF">ZHAS_00018101</name>
</gene>
<dbReference type="EMBL" id="KE525347">
    <property type="protein sequence ID" value="KFB50053.1"/>
    <property type="molecule type" value="Genomic_DNA"/>
</dbReference>
<reference evidence="3" key="2">
    <citation type="submission" date="2020-05" db="UniProtKB">
        <authorList>
            <consortium name="EnsemblMetazoa"/>
        </authorList>
    </citation>
    <scope>IDENTIFICATION</scope>
</reference>
<dbReference type="Proteomes" id="UP000030765">
    <property type="component" value="Unassembled WGS sequence"/>
</dbReference>
<evidence type="ECO:0000256" key="1">
    <source>
        <dbReference type="SAM" id="MobiDB-lite"/>
    </source>
</evidence>
<keyword evidence="4" id="KW-1185">Reference proteome</keyword>
<organism evidence="2">
    <name type="scientific">Anopheles sinensis</name>
    <name type="common">Mosquito</name>
    <dbReference type="NCBI Taxonomy" id="74873"/>
    <lineage>
        <taxon>Eukaryota</taxon>
        <taxon>Metazoa</taxon>
        <taxon>Ecdysozoa</taxon>
        <taxon>Arthropoda</taxon>
        <taxon>Hexapoda</taxon>
        <taxon>Insecta</taxon>
        <taxon>Pterygota</taxon>
        <taxon>Neoptera</taxon>
        <taxon>Endopterygota</taxon>
        <taxon>Diptera</taxon>
        <taxon>Nematocera</taxon>
        <taxon>Culicoidea</taxon>
        <taxon>Culicidae</taxon>
        <taxon>Anophelinae</taxon>
        <taxon>Anopheles</taxon>
    </lineage>
</organism>
<feature type="region of interest" description="Disordered" evidence="1">
    <location>
        <begin position="1"/>
        <end position="87"/>
    </location>
</feature>
<evidence type="ECO:0000313" key="4">
    <source>
        <dbReference type="Proteomes" id="UP000030765"/>
    </source>
</evidence>